<dbReference type="InterPro" id="IPR041588">
    <property type="entry name" value="Integrase_H2C2"/>
</dbReference>
<dbReference type="EMBL" id="JAUHHV010000008">
    <property type="protein sequence ID" value="KAK1414771.1"/>
    <property type="molecule type" value="Genomic_DNA"/>
</dbReference>
<reference evidence="2" key="1">
    <citation type="journal article" date="2023" name="bioRxiv">
        <title>Improved chromosome-level genome assembly for marigold (Tagetes erecta).</title>
        <authorList>
            <person name="Jiang F."/>
            <person name="Yuan L."/>
            <person name="Wang S."/>
            <person name="Wang H."/>
            <person name="Xu D."/>
            <person name="Wang A."/>
            <person name="Fan W."/>
        </authorList>
    </citation>
    <scope>NUCLEOTIDE SEQUENCE</scope>
    <source>
        <strain evidence="2">WSJ</strain>
        <tissue evidence="2">Leaf</tissue>
    </source>
</reference>
<dbReference type="Proteomes" id="UP001229421">
    <property type="component" value="Unassembled WGS sequence"/>
</dbReference>
<protein>
    <recommendedName>
        <fullName evidence="1">Integrase zinc-binding domain-containing protein</fullName>
    </recommendedName>
</protein>
<evidence type="ECO:0000259" key="1">
    <source>
        <dbReference type="Pfam" id="PF17921"/>
    </source>
</evidence>
<dbReference type="PANTHER" id="PTHR37984:SF5">
    <property type="entry name" value="PROTEIN NYNRIN-LIKE"/>
    <property type="match status" value="1"/>
</dbReference>
<feature type="domain" description="Integrase zinc-binding" evidence="1">
    <location>
        <begin position="64"/>
        <end position="119"/>
    </location>
</feature>
<comment type="caution">
    <text evidence="2">The sequence shown here is derived from an EMBL/GenBank/DDBJ whole genome shotgun (WGS) entry which is preliminary data.</text>
</comment>
<proteinExistence type="predicted"/>
<accession>A0AAD8K4B9</accession>
<sequence>MRQRRWVELLNDYECAIRYHPGKANVVADALSRKENLKPRRQFEIKSDGIRYFDERLWVPLYGNLRELVMDEAHKSRYSIHPGSDKMYHDLKVLYWWPGMKAGIATYVSKCLTCSRVKAEYQKPNGLLQQPEIPMWKWEQISMDFVTKLPRYDSMGLQ</sequence>
<evidence type="ECO:0000313" key="3">
    <source>
        <dbReference type="Proteomes" id="UP001229421"/>
    </source>
</evidence>
<dbReference type="Gene3D" id="1.10.340.70">
    <property type="match status" value="1"/>
</dbReference>
<dbReference type="InterPro" id="IPR050951">
    <property type="entry name" value="Retrovirus_Pol_polyprotein"/>
</dbReference>
<evidence type="ECO:0000313" key="2">
    <source>
        <dbReference type="EMBL" id="KAK1414771.1"/>
    </source>
</evidence>
<name>A0AAD8K4B9_TARER</name>
<keyword evidence="3" id="KW-1185">Reference proteome</keyword>
<gene>
    <name evidence="2" type="ORF">QVD17_30527</name>
</gene>
<dbReference type="AlphaFoldDB" id="A0AAD8K4B9"/>
<organism evidence="2 3">
    <name type="scientific">Tagetes erecta</name>
    <name type="common">African marigold</name>
    <dbReference type="NCBI Taxonomy" id="13708"/>
    <lineage>
        <taxon>Eukaryota</taxon>
        <taxon>Viridiplantae</taxon>
        <taxon>Streptophyta</taxon>
        <taxon>Embryophyta</taxon>
        <taxon>Tracheophyta</taxon>
        <taxon>Spermatophyta</taxon>
        <taxon>Magnoliopsida</taxon>
        <taxon>eudicotyledons</taxon>
        <taxon>Gunneridae</taxon>
        <taxon>Pentapetalae</taxon>
        <taxon>asterids</taxon>
        <taxon>campanulids</taxon>
        <taxon>Asterales</taxon>
        <taxon>Asteraceae</taxon>
        <taxon>Asteroideae</taxon>
        <taxon>Heliantheae alliance</taxon>
        <taxon>Tageteae</taxon>
        <taxon>Tagetes</taxon>
    </lineage>
</organism>
<dbReference type="Pfam" id="PF17921">
    <property type="entry name" value="Integrase_H2C2"/>
    <property type="match status" value="1"/>
</dbReference>
<dbReference type="PANTHER" id="PTHR37984">
    <property type="entry name" value="PROTEIN CBG26694"/>
    <property type="match status" value="1"/>
</dbReference>